<keyword evidence="3 8" id="KW-0808">Transferase</keyword>
<evidence type="ECO:0000256" key="5">
    <source>
        <dbReference type="ARBA" id="ARBA00022917"/>
    </source>
</evidence>
<reference evidence="9 10" key="1">
    <citation type="submission" date="2021-03" db="EMBL/GenBank/DDBJ databases">
        <title>Genomic Encyclopedia of Type Strains, Phase IV (KMG-IV): sequencing the most valuable type-strain genomes for metagenomic binning, comparative biology and taxonomic classification.</title>
        <authorList>
            <person name="Goeker M."/>
        </authorList>
    </citation>
    <scope>NUCLEOTIDE SEQUENCE [LARGE SCALE GENOMIC DNA]</scope>
    <source>
        <strain evidence="9 10">DSM 27512</strain>
    </source>
</reference>
<dbReference type="InterPro" id="IPR004534">
    <property type="entry name" value="SelA_trans"/>
</dbReference>
<dbReference type="InterPro" id="IPR015421">
    <property type="entry name" value="PyrdxlP-dep_Trfase_major"/>
</dbReference>
<dbReference type="HAMAP" id="MF_00423">
    <property type="entry name" value="SelA"/>
    <property type="match status" value="1"/>
</dbReference>
<evidence type="ECO:0000256" key="1">
    <source>
        <dbReference type="ARBA" id="ARBA00001933"/>
    </source>
</evidence>
<feature type="modified residue" description="N6-(pyridoxal phosphate)lysine" evidence="8">
    <location>
        <position position="298"/>
    </location>
</feature>
<keyword evidence="10" id="KW-1185">Reference proteome</keyword>
<dbReference type="Gene3D" id="3.90.1150.180">
    <property type="match status" value="1"/>
</dbReference>
<dbReference type="EC" id="2.9.1.1" evidence="8"/>
<proteinExistence type="inferred from homology"/>
<evidence type="ECO:0000256" key="6">
    <source>
        <dbReference type="ARBA" id="ARBA00023266"/>
    </source>
</evidence>
<dbReference type="InterPro" id="IPR018319">
    <property type="entry name" value="SelA-like"/>
</dbReference>
<evidence type="ECO:0000256" key="3">
    <source>
        <dbReference type="ARBA" id="ARBA00022679"/>
    </source>
</evidence>
<accession>A0ABS4KGV3</accession>
<comment type="catalytic activity">
    <reaction evidence="8">
        <text>L-seryl-tRNA(Sec) + selenophosphate + H(+) = L-selenocysteinyl-tRNA(Sec) + phosphate</text>
        <dbReference type="Rhea" id="RHEA:22728"/>
        <dbReference type="Rhea" id="RHEA-COMP:9742"/>
        <dbReference type="Rhea" id="RHEA-COMP:9743"/>
        <dbReference type="ChEBI" id="CHEBI:15378"/>
        <dbReference type="ChEBI" id="CHEBI:16144"/>
        <dbReference type="ChEBI" id="CHEBI:43474"/>
        <dbReference type="ChEBI" id="CHEBI:78533"/>
        <dbReference type="ChEBI" id="CHEBI:78573"/>
        <dbReference type="EC" id="2.9.1.1"/>
    </reaction>
</comment>
<evidence type="ECO:0000256" key="7">
    <source>
        <dbReference type="ARBA" id="ARBA00044507"/>
    </source>
</evidence>
<comment type="subcellular location">
    <subcellularLocation>
        <location evidence="8">Cytoplasm</location>
    </subcellularLocation>
</comment>
<protein>
    <recommendedName>
        <fullName evidence="8">L-seryl-tRNA(Sec) selenium transferase</fullName>
        <ecNumber evidence="8">2.9.1.1</ecNumber>
    </recommendedName>
    <alternativeName>
        <fullName evidence="8">Selenocysteine synthase</fullName>
        <shortName evidence="8">Sec synthase</shortName>
    </alternativeName>
    <alternativeName>
        <fullName evidence="8">Selenocysteinyl-tRNA(Sec) synthase</fullName>
    </alternativeName>
</protein>
<evidence type="ECO:0000256" key="4">
    <source>
        <dbReference type="ARBA" id="ARBA00022898"/>
    </source>
</evidence>
<dbReference type="PANTHER" id="PTHR32328">
    <property type="entry name" value="L-SERYL-TRNA(SEC) SELENIUM TRANSFERASE"/>
    <property type="match status" value="1"/>
</dbReference>
<evidence type="ECO:0000256" key="2">
    <source>
        <dbReference type="ARBA" id="ARBA00022490"/>
    </source>
</evidence>
<keyword evidence="2 8" id="KW-0963">Cytoplasm</keyword>
<evidence type="ECO:0000313" key="10">
    <source>
        <dbReference type="Proteomes" id="UP001314903"/>
    </source>
</evidence>
<keyword evidence="4 8" id="KW-0663">Pyridoxal phosphate</keyword>
<evidence type="ECO:0000313" key="9">
    <source>
        <dbReference type="EMBL" id="MBP2026978.1"/>
    </source>
</evidence>
<dbReference type="SUPFAM" id="SSF53383">
    <property type="entry name" value="PLP-dependent transferases"/>
    <property type="match status" value="1"/>
</dbReference>
<dbReference type="Pfam" id="PF03841">
    <property type="entry name" value="SelA"/>
    <property type="match status" value="1"/>
</dbReference>
<name>A0ABS4KGV3_9FIRM</name>
<comment type="function">
    <text evidence="8">Converts seryl-tRNA(Sec) to selenocysteinyl-tRNA(Sec) required for selenoprotein biosynthesis.</text>
</comment>
<keyword evidence="6 8" id="KW-0711">Selenium</keyword>
<dbReference type="Gene3D" id="3.40.640.10">
    <property type="entry name" value="Type I PLP-dependent aspartate aminotransferase-like (Major domain)"/>
    <property type="match status" value="1"/>
</dbReference>
<dbReference type="Proteomes" id="UP001314903">
    <property type="component" value="Unassembled WGS sequence"/>
</dbReference>
<dbReference type="PANTHER" id="PTHR32328:SF0">
    <property type="entry name" value="L-SERYL-TRNA(SEC) SELENIUM TRANSFERASE"/>
    <property type="match status" value="1"/>
</dbReference>
<dbReference type="InterPro" id="IPR015424">
    <property type="entry name" value="PyrdxlP-dep_Trfase"/>
</dbReference>
<dbReference type="GO" id="GO:0004125">
    <property type="term" value="F:L-seryl-tRNA(Sec) selenium transferase activity"/>
    <property type="evidence" value="ECO:0007669"/>
    <property type="project" value="UniProtKB-EC"/>
</dbReference>
<comment type="pathway">
    <text evidence="8">Aminoacyl-tRNA biosynthesis; selenocysteinyl-tRNA(Sec) biosynthesis; selenocysteinyl-tRNA(Sec) from L-seryl-tRNA(Sec) (bacterial route): step 1/1.</text>
</comment>
<sequence>MSKTNLEIIKKIPSVDLILQDSYVKKQEEKDGREKTVQNIREVLVDFRKKILNGDITDEKMISISSIVEQLKEIERKMSNRKLRQTINGTGIVVHTNLGRSPISKKILDDSLKTIENYCNLEFNIETGKRGSRHDHLRDLLVQITGAEDAIVVNNNAAAVLLILSTFSQDKEVIVSRGELVEVGGSFRIPSVMEQSGAKLVEIGATNKTHIHDYENAITPQTSLLMKIHTSNYKILGFTKSVSGFELKDIGERYDIPVVEDLGSGVLIDLRKFGLSYEPTVQDAVKQGIDIISFSGDKLLGGPQAGIIVGKKKYIDMMKKNQLLRALRVDKVIISLLYNTLRTYLNEDNAVAEIPILKMLSEKPETIKERAQGLKNLLDIPEDIADISIEECLSQVGGGSLPNEFMESFALTIKPKSTSVNKLESKLRLGDYNIITRINEDKIFIDLRTIFEKDIEKIASELKKYLN</sequence>
<dbReference type="RefSeq" id="WP_209659555.1">
    <property type="nucleotide sequence ID" value="NZ_JAGGLI010000006.1"/>
</dbReference>
<dbReference type="NCBIfam" id="TIGR00474">
    <property type="entry name" value="selA"/>
    <property type="match status" value="1"/>
</dbReference>
<evidence type="ECO:0000256" key="8">
    <source>
        <dbReference type="HAMAP-Rule" id="MF_00423"/>
    </source>
</evidence>
<comment type="cofactor">
    <cofactor evidence="1 8">
        <name>pyridoxal 5'-phosphate</name>
        <dbReference type="ChEBI" id="CHEBI:597326"/>
    </cofactor>
</comment>
<comment type="similarity">
    <text evidence="7 8">Belongs to the SelA family.</text>
</comment>
<dbReference type="EMBL" id="JAGGLI010000006">
    <property type="protein sequence ID" value="MBP2026978.1"/>
    <property type="molecule type" value="Genomic_DNA"/>
</dbReference>
<comment type="caution">
    <text evidence="9">The sequence shown here is derived from an EMBL/GenBank/DDBJ whole genome shotgun (WGS) entry which is preliminary data.</text>
</comment>
<gene>
    <name evidence="8" type="primary">selA</name>
    <name evidence="9" type="ORF">J2Z35_000770</name>
</gene>
<organism evidence="9 10">
    <name type="scientific">Acetoanaerobium pronyense</name>
    <dbReference type="NCBI Taxonomy" id="1482736"/>
    <lineage>
        <taxon>Bacteria</taxon>
        <taxon>Bacillati</taxon>
        <taxon>Bacillota</taxon>
        <taxon>Clostridia</taxon>
        <taxon>Peptostreptococcales</taxon>
        <taxon>Filifactoraceae</taxon>
        <taxon>Acetoanaerobium</taxon>
    </lineage>
</organism>
<keyword evidence="5 8" id="KW-0648">Protein biosynthesis</keyword>